<sequence length="346" mass="36494">MSTNPSPRANIKDVAREAGVSPTTVSHALNARGQVDAETRARVEQAALKLGYRPNRNAQRLRTGEAHMIVLLSSMPFAVAGGPSRLGFLMEVAAVAAAAALDRRLALVLAPPMETGRVPMELLDVDGALVIEPSAGDPNLAYLLRRGLPVVAIGKPAEEAADGPAMPPYVDIHSGQTTRLLLDHLHDQGARKVAMILGSAARNSYVEGQAAYQAFAAAHGQAPLLSLVDEAEGENGGRQAALALLAAHPDIDAFCVPVDAFASGAVAAVVESGRRIPDDVMVVTRYDGLRARTCVPPLTAVDLHLDEVAQQAIALLFDHLRGDTSRRRVEGPAAQLVPRLSSARQR</sequence>
<organism evidence="6 7">
    <name type="scientific">Variovorax paradoxus</name>
    <dbReference type="NCBI Taxonomy" id="34073"/>
    <lineage>
        <taxon>Bacteria</taxon>
        <taxon>Pseudomonadati</taxon>
        <taxon>Pseudomonadota</taxon>
        <taxon>Betaproteobacteria</taxon>
        <taxon>Burkholderiales</taxon>
        <taxon>Comamonadaceae</taxon>
        <taxon>Variovorax</taxon>
    </lineage>
</organism>
<keyword evidence="1" id="KW-0678">Repressor</keyword>
<keyword evidence="2" id="KW-0805">Transcription regulation</keyword>
<dbReference type="EMBL" id="CP045644">
    <property type="protein sequence ID" value="QFZ81829.1"/>
    <property type="molecule type" value="Genomic_DNA"/>
</dbReference>
<dbReference type="InterPro" id="IPR010982">
    <property type="entry name" value="Lambda_DNA-bd_dom_sf"/>
</dbReference>
<dbReference type="Gene3D" id="3.40.50.2300">
    <property type="match status" value="2"/>
</dbReference>
<accession>A0A5Q0LXD2</accession>
<reference evidence="6 7" key="1">
    <citation type="submission" date="2019-10" db="EMBL/GenBank/DDBJ databases">
        <title>Complete genome sequence of Variovorax paradoxus 5C-2.</title>
        <authorList>
            <person name="Gogoleva N.E."/>
            <person name="Balkin A.S."/>
        </authorList>
    </citation>
    <scope>NUCLEOTIDE SEQUENCE [LARGE SCALE GENOMIC DNA]</scope>
    <source>
        <strain evidence="6 7">5C-2</strain>
    </source>
</reference>
<dbReference type="GO" id="GO:0003700">
    <property type="term" value="F:DNA-binding transcription factor activity"/>
    <property type="evidence" value="ECO:0007669"/>
    <property type="project" value="TreeGrafter"/>
</dbReference>
<dbReference type="RefSeq" id="WP_153280792.1">
    <property type="nucleotide sequence ID" value="NZ_CP045644.1"/>
</dbReference>
<proteinExistence type="predicted"/>
<keyword evidence="3 6" id="KW-0238">DNA-binding</keyword>
<dbReference type="CDD" id="cd01392">
    <property type="entry name" value="HTH_LacI"/>
    <property type="match status" value="1"/>
</dbReference>
<protein>
    <submittedName>
        <fullName evidence="6">LacI family DNA-binding transcriptional regulator</fullName>
    </submittedName>
</protein>
<feature type="domain" description="HTH lacI-type" evidence="5">
    <location>
        <begin position="9"/>
        <end position="63"/>
    </location>
</feature>
<dbReference type="InterPro" id="IPR000843">
    <property type="entry name" value="HTH_LacI"/>
</dbReference>
<dbReference type="InterPro" id="IPR046335">
    <property type="entry name" value="LacI/GalR-like_sensor"/>
</dbReference>
<evidence type="ECO:0000313" key="7">
    <source>
        <dbReference type="Proteomes" id="UP000326780"/>
    </source>
</evidence>
<dbReference type="PANTHER" id="PTHR30146:SF151">
    <property type="entry name" value="HTH-TYPE TRANSCRIPTIONAL REPRESSOR CYTR"/>
    <property type="match status" value="1"/>
</dbReference>
<evidence type="ECO:0000256" key="1">
    <source>
        <dbReference type="ARBA" id="ARBA00022491"/>
    </source>
</evidence>
<dbReference type="AlphaFoldDB" id="A0A5Q0LXD2"/>
<dbReference type="Proteomes" id="UP000326780">
    <property type="component" value="Chromosome"/>
</dbReference>
<dbReference type="SUPFAM" id="SSF47413">
    <property type="entry name" value="lambda repressor-like DNA-binding domains"/>
    <property type="match status" value="1"/>
</dbReference>
<dbReference type="PANTHER" id="PTHR30146">
    <property type="entry name" value="LACI-RELATED TRANSCRIPTIONAL REPRESSOR"/>
    <property type="match status" value="1"/>
</dbReference>
<dbReference type="SMART" id="SM00354">
    <property type="entry name" value="HTH_LACI"/>
    <property type="match status" value="1"/>
</dbReference>
<name>A0A5Q0LXD2_VARPD</name>
<dbReference type="InterPro" id="IPR028082">
    <property type="entry name" value="Peripla_BP_I"/>
</dbReference>
<gene>
    <name evidence="6" type="ORF">GFK26_03085</name>
</gene>
<dbReference type="Gene3D" id="1.10.260.40">
    <property type="entry name" value="lambda repressor-like DNA-binding domains"/>
    <property type="match status" value="1"/>
</dbReference>
<keyword evidence="4" id="KW-0804">Transcription</keyword>
<dbReference type="Pfam" id="PF13377">
    <property type="entry name" value="Peripla_BP_3"/>
    <property type="match status" value="1"/>
</dbReference>
<dbReference type="SUPFAM" id="SSF53822">
    <property type="entry name" value="Periplasmic binding protein-like I"/>
    <property type="match status" value="1"/>
</dbReference>
<dbReference type="Pfam" id="PF00356">
    <property type="entry name" value="LacI"/>
    <property type="match status" value="1"/>
</dbReference>
<dbReference type="PROSITE" id="PS00356">
    <property type="entry name" value="HTH_LACI_1"/>
    <property type="match status" value="1"/>
</dbReference>
<dbReference type="GO" id="GO:0000976">
    <property type="term" value="F:transcription cis-regulatory region binding"/>
    <property type="evidence" value="ECO:0007669"/>
    <property type="project" value="TreeGrafter"/>
</dbReference>
<evidence type="ECO:0000256" key="4">
    <source>
        <dbReference type="ARBA" id="ARBA00023163"/>
    </source>
</evidence>
<evidence type="ECO:0000256" key="2">
    <source>
        <dbReference type="ARBA" id="ARBA00023015"/>
    </source>
</evidence>
<evidence type="ECO:0000313" key="6">
    <source>
        <dbReference type="EMBL" id="QFZ81829.1"/>
    </source>
</evidence>
<evidence type="ECO:0000256" key="3">
    <source>
        <dbReference type="ARBA" id="ARBA00023125"/>
    </source>
</evidence>
<evidence type="ECO:0000259" key="5">
    <source>
        <dbReference type="PROSITE" id="PS50932"/>
    </source>
</evidence>
<dbReference type="PROSITE" id="PS50932">
    <property type="entry name" value="HTH_LACI_2"/>
    <property type="match status" value="1"/>
</dbReference>